<protein>
    <recommendedName>
        <fullName evidence="3">Myosin N-terminal SH3-like domain-containing protein</fullName>
    </recommendedName>
</protein>
<evidence type="ECO:0008006" key="3">
    <source>
        <dbReference type="Google" id="ProtNLM"/>
    </source>
</evidence>
<keyword evidence="2" id="KW-1185">Reference proteome</keyword>
<sequence>MAENIYSKGTKVWFSDKELTWISGEVTSATKNPDDSIILLFVDERGKEITIKTTVKAIKDGKDELPPLRNPPLLETADDLATLSHLNEPSGNHIAPSSPFVPY</sequence>
<dbReference type="InterPro" id="IPR036961">
    <property type="entry name" value="Kinesin_motor_dom_sf"/>
</dbReference>
<dbReference type="Proteomes" id="UP001212997">
    <property type="component" value="Unassembled WGS sequence"/>
</dbReference>
<dbReference type="Gene3D" id="3.40.850.10">
    <property type="entry name" value="Kinesin motor domain"/>
    <property type="match status" value="1"/>
</dbReference>
<proteinExistence type="predicted"/>
<evidence type="ECO:0000313" key="1">
    <source>
        <dbReference type="EMBL" id="KAJ3473009.1"/>
    </source>
</evidence>
<dbReference type="SUPFAM" id="SSF50084">
    <property type="entry name" value="Myosin S1 fragment, N-terminal domain"/>
    <property type="match status" value="1"/>
</dbReference>
<evidence type="ECO:0000313" key="2">
    <source>
        <dbReference type="Proteomes" id="UP001212997"/>
    </source>
</evidence>
<name>A0AAD5UNK5_9APHY</name>
<gene>
    <name evidence="1" type="ORF">NLI96_g13168</name>
</gene>
<comment type="caution">
    <text evidence="1">The sequence shown here is derived from an EMBL/GenBank/DDBJ whole genome shotgun (WGS) entry which is preliminary data.</text>
</comment>
<reference evidence="1" key="1">
    <citation type="submission" date="2022-07" db="EMBL/GenBank/DDBJ databases">
        <title>Genome Sequence of Physisporinus lineatus.</title>
        <authorList>
            <person name="Buettner E."/>
        </authorList>
    </citation>
    <scope>NUCLEOTIDE SEQUENCE</scope>
    <source>
        <strain evidence="1">VT162</strain>
    </source>
</reference>
<organism evidence="1 2">
    <name type="scientific">Meripilus lineatus</name>
    <dbReference type="NCBI Taxonomy" id="2056292"/>
    <lineage>
        <taxon>Eukaryota</taxon>
        <taxon>Fungi</taxon>
        <taxon>Dikarya</taxon>
        <taxon>Basidiomycota</taxon>
        <taxon>Agaricomycotina</taxon>
        <taxon>Agaricomycetes</taxon>
        <taxon>Polyporales</taxon>
        <taxon>Meripilaceae</taxon>
        <taxon>Meripilus</taxon>
    </lineage>
</organism>
<accession>A0AAD5UNK5</accession>
<dbReference type="AlphaFoldDB" id="A0AAD5UNK5"/>
<dbReference type="EMBL" id="JANAWD010001620">
    <property type="protein sequence ID" value="KAJ3473009.1"/>
    <property type="molecule type" value="Genomic_DNA"/>
</dbReference>